<dbReference type="GO" id="GO:0006508">
    <property type="term" value="P:proteolysis"/>
    <property type="evidence" value="ECO:0007669"/>
    <property type="project" value="UniProtKB-KW"/>
</dbReference>
<evidence type="ECO:0000256" key="2">
    <source>
        <dbReference type="ARBA" id="ARBA00005988"/>
    </source>
</evidence>
<accession>A0A166LPN0</accession>
<evidence type="ECO:0000313" key="10">
    <source>
        <dbReference type="Proteomes" id="UP000076552"/>
    </source>
</evidence>
<dbReference type="GO" id="GO:0004181">
    <property type="term" value="F:metallocarboxypeptidase activity"/>
    <property type="evidence" value="ECO:0007669"/>
    <property type="project" value="InterPro"/>
</dbReference>
<evidence type="ECO:0000256" key="1">
    <source>
        <dbReference type="ARBA" id="ARBA00001947"/>
    </source>
</evidence>
<dbReference type="GO" id="GO:0008270">
    <property type="term" value="F:zinc ion binding"/>
    <property type="evidence" value="ECO:0007669"/>
    <property type="project" value="InterPro"/>
</dbReference>
<dbReference type="Pfam" id="PF00246">
    <property type="entry name" value="Peptidase_M14"/>
    <property type="match status" value="1"/>
</dbReference>
<dbReference type="AlphaFoldDB" id="A0A166LPN0"/>
<sequence>MGALKHVYSLGKIYKLILVALFSSGKTIRDHRLGDTVPISAIDRFDHGNKVPRGLDVSIDAPVSDHYEVLNGLEIGTALRGLAKEYGVQVTRPPHESYWNQKSYIGFLPLNNSTGRNTTRSYNVLLAAGAQARERGGPDSLIYFISDLLWANKHGASLVYGHHAYSIEQVRWVLALGIIIFPLVNPDGHAWDQRWHNCWGNNLNVDYRPEDKSIRGIGVNLDRNYNFTWDYRRAYSELATDVASDNPEHELFHGCEPLSEAESRNVAWVIDAHPQIKWFLDVHTKGRLVTHAWTNAAPQTVDAAMNFRNQSYDGKRGDPAVGYGEYIRPKDLDVYQDVSANVAMHMANVSGVPFDDVDALRKQGKKFLGASGSAIDWAYSRHLVNEKASKIYSFKLQFGVSEEEATAIAQRGGCPYYPSSEQYHMSLKEAAVGYMTFLLNVAKHQAIEAGEKDVSE</sequence>
<dbReference type="SMART" id="SM00631">
    <property type="entry name" value="Zn_pept"/>
    <property type="match status" value="1"/>
</dbReference>
<dbReference type="PANTHER" id="PTHR11705">
    <property type="entry name" value="PROTEASE FAMILY M14 CARBOXYPEPTIDASE A,B"/>
    <property type="match status" value="1"/>
</dbReference>
<dbReference type="Gene3D" id="3.40.630.10">
    <property type="entry name" value="Zn peptidases"/>
    <property type="match status" value="1"/>
</dbReference>
<evidence type="ECO:0000259" key="8">
    <source>
        <dbReference type="PROSITE" id="PS52035"/>
    </source>
</evidence>
<keyword evidence="9" id="KW-0121">Carboxypeptidase</keyword>
<dbReference type="InterPro" id="IPR000834">
    <property type="entry name" value="Peptidase_M14"/>
</dbReference>
<comment type="similarity">
    <text evidence="2 7">Belongs to the peptidase M14 family.</text>
</comment>
<keyword evidence="4" id="KW-0378">Hydrolase</keyword>
<dbReference type="PROSITE" id="PS52035">
    <property type="entry name" value="PEPTIDASE_M14"/>
    <property type="match status" value="1"/>
</dbReference>
<dbReference type="STRING" id="708197.A0A166LPN0"/>
<name>A0A166LPN0_9PEZI</name>
<keyword evidence="5" id="KW-0862">Zinc</keyword>
<comment type="caution">
    <text evidence="7">Lacks conserved residue(s) required for the propagation of feature annotation.</text>
</comment>
<dbReference type="EMBL" id="LFIV01000318">
    <property type="protein sequence ID" value="KZL63787.1"/>
    <property type="molecule type" value="Genomic_DNA"/>
</dbReference>
<evidence type="ECO:0000256" key="6">
    <source>
        <dbReference type="ARBA" id="ARBA00023049"/>
    </source>
</evidence>
<proteinExistence type="inferred from homology"/>
<evidence type="ECO:0000256" key="7">
    <source>
        <dbReference type="PROSITE-ProRule" id="PRU01379"/>
    </source>
</evidence>
<feature type="domain" description="Peptidase M14" evidence="8">
    <location>
        <begin position="66"/>
        <end position="441"/>
    </location>
</feature>
<protein>
    <submittedName>
        <fullName evidence="9">Carboxypeptidase A</fullName>
    </submittedName>
</protein>
<keyword evidence="3" id="KW-0645">Protease</keyword>
<evidence type="ECO:0000313" key="9">
    <source>
        <dbReference type="EMBL" id="KZL63787.1"/>
    </source>
</evidence>
<comment type="caution">
    <text evidence="9">The sequence shown here is derived from an EMBL/GenBank/DDBJ whole genome shotgun (WGS) entry which is preliminary data.</text>
</comment>
<evidence type="ECO:0000256" key="4">
    <source>
        <dbReference type="ARBA" id="ARBA00022801"/>
    </source>
</evidence>
<comment type="cofactor">
    <cofactor evidence="1">
        <name>Zn(2+)</name>
        <dbReference type="ChEBI" id="CHEBI:29105"/>
    </cofactor>
</comment>
<dbReference type="PANTHER" id="PTHR11705:SF143">
    <property type="entry name" value="SLL0236 PROTEIN"/>
    <property type="match status" value="1"/>
</dbReference>
<organism evidence="9 10">
    <name type="scientific">Colletotrichum tofieldiae</name>
    <dbReference type="NCBI Taxonomy" id="708197"/>
    <lineage>
        <taxon>Eukaryota</taxon>
        <taxon>Fungi</taxon>
        <taxon>Dikarya</taxon>
        <taxon>Ascomycota</taxon>
        <taxon>Pezizomycotina</taxon>
        <taxon>Sordariomycetes</taxon>
        <taxon>Hypocreomycetidae</taxon>
        <taxon>Glomerellales</taxon>
        <taxon>Glomerellaceae</taxon>
        <taxon>Colletotrichum</taxon>
        <taxon>Colletotrichum spaethianum species complex</taxon>
    </lineage>
</organism>
<keyword evidence="10" id="KW-1185">Reference proteome</keyword>
<keyword evidence="6" id="KW-0482">Metalloprotease</keyword>
<evidence type="ECO:0000256" key="3">
    <source>
        <dbReference type="ARBA" id="ARBA00022670"/>
    </source>
</evidence>
<gene>
    <name evidence="9" type="ORF">CT0861_04577</name>
</gene>
<reference evidence="9 10" key="1">
    <citation type="submission" date="2015-06" db="EMBL/GenBank/DDBJ databases">
        <title>Survival trade-offs in plant roots during colonization by closely related pathogenic and mutualistic fungi.</title>
        <authorList>
            <person name="Hacquard S."/>
            <person name="Kracher B."/>
            <person name="Hiruma K."/>
            <person name="Weinman A."/>
            <person name="Muench P."/>
            <person name="Garrido Oter R."/>
            <person name="Ver Loren van Themaat E."/>
            <person name="Dallerey J.-F."/>
            <person name="Damm U."/>
            <person name="Henrissat B."/>
            <person name="Lespinet O."/>
            <person name="Thon M."/>
            <person name="Kemen E."/>
            <person name="McHardy A.C."/>
            <person name="Schulze-Lefert P."/>
            <person name="O'Connell R.J."/>
        </authorList>
    </citation>
    <scope>NUCLEOTIDE SEQUENCE [LARGE SCALE GENOMIC DNA]</scope>
    <source>
        <strain evidence="9 10">0861</strain>
    </source>
</reference>
<dbReference type="Proteomes" id="UP000076552">
    <property type="component" value="Unassembled WGS sequence"/>
</dbReference>
<evidence type="ECO:0000256" key="5">
    <source>
        <dbReference type="ARBA" id="ARBA00022833"/>
    </source>
</evidence>
<dbReference type="SUPFAM" id="SSF53187">
    <property type="entry name" value="Zn-dependent exopeptidases"/>
    <property type="match status" value="1"/>
</dbReference>